<dbReference type="AlphaFoldDB" id="A0A0R1ZJE1"/>
<keyword evidence="2" id="KW-1185">Reference proteome</keyword>
<evidence type="ECO:0000313" key="1">
    <source>
        <dbReference type="EMBL" id="KRM54607.1"/>
    </source>
</evidence>
<protein>
    <submittedName>
        <fullName evidence="1">Uncharacterized protein</fullName>
    </submittedName>
</protein>
<evidence type="ECO:0000313" key="2">
    <source>
        <dbReference type="Proteomes" id="UP000051679"/>
    </source>
</evidence>
<comment type="caution">
    <text evidence="1">The sequence shown here is derived from an EMBL/GenBank/DDBJ whole genome shotgun (WGS) entry which is preliminary data.</text>
</comment>
<dbReference type="PATRIC" id="fig|1291052.5.peg.2387"/>
<name>A0A0R1ZJE1_9LACO</name>
<proteinExistence type="predicted"/>
<gene>
    <name evidence="1" type="ORF">FC18_GL002315</name>
</gene>
<organism evidence="1 2">
    <name type="scientific">Lacticaseibacillus sharpeae JCM 1186 = DSM 20505</name>
    <dbReference type="NCBI Taxonomy" id="1291052"/>
    <lineage>
        <taxon>Bacteria</taxon>
        <taxon>Bacillati</taxon>
        <taxon>Bacillota</taxon>
        <taxon>Bacilli</taxon>
        <taxon>Lactobacillales</taxon>
        <taxon>Lactobacillaceae</taxon>
        <taxon>Lacticaseibacillus</taxon>
    </lineage>
</organism>
<sequence length="79" mass="8616">MDDLNNHLFAEMERLDDEDLSDDRIDTEIKRSNAISSLGGTIIENAALILKAKIAFGDNLSAATKDRPRILLGDASDGK</sequence>
<dbReference type="Proteomes" id="UP000051679">
    <property type="component" value="Unassembled WGS sequence"/>
</dbReference>
<reference evidence="1 2" key="1">
    <citation type="journal article" date="2015" name="Genome Announc.">
        <title>Expanding the biotechnology potential of lactobacilli through comparative genomics of 213 strains and associated genera.</title>
        <authorList>
            <person name="Sun Z."/>
            <person name="Harris H.M."/>
            <person name="McCann A."/>
            <person name="Guo C."/>
            <person name="Argimon S."/>
            <person name="Zhang W."/>
            <person name="Yang X."/>
            <person name="Jeffery I.B."/>
            <person name="Cooney J.C."/>
            <person name="Kagawa T.F."/>
            <person name="Liu W."/>
            <person name="Song Y."/>
            <person name="Salvetti E."/>
            <person name="Wrobel A."/>
            <person name="Rasinkangas P."/>
            <person name="Parkhill J."/>
            <person name="Rea M.C."/>
            <person name="O'Sullivan O."/>
            <person name="Ritari J."/>
            <person name="Douillard F.P."/>
            <person name="Paul Ross R."/>
            <person name="Yang R."/>
            <person name="Briner A.E."/>
            <person name="Felis G.E."/>
            <person name="de Vos W.M."/>
            <person name="Barrangou R."/>
            <person name="Klaenhammer T.R."/>
            <person name="Caufield P.W."/>
            <person name="Cui Y."/>
            <person name="Zhang H."/>
            <person name="O'Toole P.W."/>
        </authorList>
    </citation>
    <scope>NUCLEOTIDE SEQUENCE [LARGE SCALE GENOMIC DNA]</scope>
    <source>
        <strain evidence="1 2">DSM 20505</strain>
    </source>
</reference>
<accession>A0A0R1ZJE1</accession>
<dbReference type="EMBL" id="AYYO01000050">
    <property type="protein sequence ID" value="KRM54607.1"/>
    <property type="molecule type" value="Genomic_DNA"/>
</dbReference>
<dbReference type="STRING" id="1291052.FC18_GL002315"/>